<proteinExistence type="predicted"/>
<dbReference type="PANTHER" id="PTHR43280">
    <property type="entry name" value="ARAC-FAMILY TRANSCRIPTIONAL REGULATOR"/>
    <property type="match status" value="1"/>
</dbReference>
<keyword evidence="2" id="KW-0238">DNA-binding</keyword>
<protein>
    <submittedName>
        <fullName evidence="5">AraC family transcriptional regulator</fullName>
    </submittedName>
</protein>
<dbReference type="GO" id="GO:0043565">
    <property type="term" value="F:sequence-specific DNA binding"/>
    <property type="evidence" value="ECO:0007669"/>
    <property type="project" value="InterPro"/>
</dbReference>
<evidence type="ECO:0000256" key="3">
    <source>
        <dbReference type="ARBA" id="ARBA00023163"/>
    </source>
</evidence>
<feature type="domain" description="HTH araC/xylS-type" evidence="4">
    <location>
        <begin position="201"/>
        <end position="299"/>
    </location>
</feature>
<dbReference type="InterPro" id="IPR018062">
    <property type="entry name" value="HTH_AraC-typ_CS"/>
</dbReference>
<dbReference type="Proteomes" id="UP001304300">
    <property type="component" value="Chromosome"/>
</dbReference>
<organism evidence="5 6">
    <name type="scientific">Rubellicoccus peritrichatus</name>
    <dbReference type="NCBI Taxonomy" id="3080537"/>
    <lineage>
        <taxon>Bacteria</taxon>
        <taxon>Pseudomonadati</taxon>
        <taxon>Verrucomicrobiota</taxon>
        <taxon>Opitutia</taxon>
        <taxon>Puniceicoccales</taxon>
        <taxon>Cerasicoccaceae</taxon>
        <taxon>Rubellicoccus</taxon>
    </lineage>
</organism>
<dbReference type="Pfam" id="PF12833">
    <property type="entry name" value="HTH_18"/>
    <property type="match status" value="1"/>
</dbReference>
<dbReference type="SMART" id="SM00342">
    <property type="entry name" value="HTH_ARAC"/>
    <property type="match status" value="1"/>
</dbReference>
<dbReference type="InterPro" id="IPR020449">
    <property type="entry name" value="Tscrpt_reg_AraC-type_HTH"/>
</dbReference>
<dbReference type="RefSeq" id="WP_317832753.1">
    <property type="nucleotide sequence ID" value="NZ_CP136920.1"/>
</dbReference>
<dbReference type="PRINTS" id="PR00032">
    <property type="entry name" value="HTHARAC"/>
</dbReference>
<evidence type="ECO:0000313" key="6">
    <source>
        <dbReference type="Proteomes" id="UP001304300"/>
    </source>
</evidence>
<dbReference type="PROSITE" id="PS01124">
    <property type="entry name" value="HTH_ARAC_FAMILY_2"/>
    <property type="match status" value="1"/>
</dbReference>
<dbReference type="InterPro" id="IPR037923">
    <property type="entry name" value="HTH-like"/>
</dbReference>
<evidence type="ECO:0000259" key="4">
    <source>
        <dbReference type="PROSITE" id="PS01124"/>
    </source>
</evidence>
<dbReference type="Pfam" id="PF02311">
    <property type="entry name" value="AraC_binding"/>
    <property type="match status" value="1"/>
</dbReference>
<dbReference type="EMBL" id="CP136920">
    <property type="protein sequence ID" value="WOO40630.1"/>
    <property type="molecule type" value="Genomic_DNA"/>
</dbReference>
<reference evidence="5 6" key="1">
    <citation type="submission" date="2023-10" db="EMBL/GenBank/DDBJ databases">
        <title>Rubellicoccus peritrichatus gen. nov., sp. nov., isolated from an algae of coral reef tank.</title>
        <authorList>
            <person name="Luo J."/>
        </authorList>
    </citation>
    <scope>NUCLEOTIDE SEQUENCE [LARGE SCALE GENOMIC DNA]</scope>
    <source>
        <strain evidence="5 6">CR14</strain>
    </source>
</reference>
<dbReference type="InterPro" id="IPR018060">
    <property type="entry name" value="HTH_AraC"/>
</dbReference>
<keyword evidence="1" id="KW-0805">Transcription regulation</keyword>
<keyword evidence="6" id="KW-1185">Reference proteome</keyword>
<dbReference type="InterPro" id="IPR009057">
    <property type="entry name" value="Homeodomain-like_sf"/>
</dbReference>
<name>A0AAQ3LB17_9BACT</name>
<dbReference type="AlphaFoldDB" id="A0AAQ3LB17"/>
<dbReference type="InterPro" id="IPR003313">
    <property type="entry name" value="AraC-bd"/>
</dbReference>
<dbReference type="Gene3D" id="1.10.10.60">
    <property type="entry name" value="Homeodomain-like"/>
    <property type="match status" value="2"/>
</dbReference>
<gene>
    <name evidence="5" type="ORF">RZN69_18565</name>
</gene>
<keyword evidence="3" id="KW-0804">Transcription</keyword>
<evidence type="ECO:0000313" key="5">
    <source>
        <dbReference type="EMBL" id="WOO40630.1"/>
    </source>
</evidence>
<dbReference type="KEGG" id="puo:RZN69_18565"/>
<sequence>MTQLITKTTDSFQSLKSASQTLPIPADYFSGFGEGRIVLKPENLLLFSRTTASELVEMEGMPMKINQHSRWVLIMNLQGEGSVLIGENSYALIPGKILLIRPFEVHTISELKDTEPNWLFLTFDLSIEMHDYLVKHRYYQEATDWFWQLSRACVETYMAKSDLVRNSTPYVASLMLVEMIDNNQADHDRPFANNPLPDAYKRVRAFMKATDSADWNISNAAKYCNLSASRLRVLFKESMQMSLGSYFQHCRLMNAAKELKTTNKSLTELSEQSGYDSVYSFSRAFKSMFGTPPGAYRRSAL</sequence>
<evidence type="ECO:0000256" key="2">
    <source>
        <dbReference type="ARBA" id="ARBA00023125"/>
    </source>
</evidence>
<accession>A0AAQ3LB17</accession>
<dbReference type="SUPFAM" id="SSF51215">
    <property type="entry name" value="Regulatory protein AraC"/>
    <property type="match status" value="1"/>
</dbReference>
<dbReference type="PROSITE" id="PS00041">
    <property type="entry name" value="HTH_ARAC_FAMILY_1"/>
    <property type="match status" value="1"/>
</dbReference>
<dbReference type="SUPFAM" id="SSF46689">
    <property type="entry name" value="Homeodomain-like"/>
    <property type="match status" value="1"/>
</dbReference>
<dbReference type="PANTHER" id="PTHR43280:SF2">
    <property type="entry name" value="HTH-TYPE TRANSCRIPTIONAL REGULATOR EXSA"/>
    <property type="match status" value="1"/>
</dbReference>
<evidence type="ECO:0000256" key="1">
    <source>
        <dbReference type="ARBA" id="ARBA00023015"/>
    </source>
</evidence>
<dbReference type="GO" id="GO:0003700">
    <property type="term" value="F:DNA-binding transcription factor activity"/>
    <property type="evidence" value="ECO:0007669"/>
    <property type="project" value="InterPro"/>
</dbReference>